<protein>
    <submittedName>
        <fullName evidence="1">Uncharacterized protein</fullName>
    </submittedName>
</protein>
<comment type="caution">
    <text evidence="1">The sequence shown here is derived from an EMBL/GenBank/DDBJ whole genome shotgun (WGS) entry which is preliminary data.</text>
</comment>
<reference evidence="1 2" key="1">
    <citation type="submission" date="2020-08" db="EMBL/GenBank/DDBJ databases">
        <title>Sequencing the genomes of 1000 actinobacteria strains.</title>
        <authorList>
            <person name="Klenk H.-P."/>
        </authorList>
    </citation>
    <scope>NUCLEOTIDE SEQUENCE [LARGE SCALE GENOMIC DNA]</scope>
    <source>
        <strain evidence="1 2">DSM 40084</strain>
    </source>
</reference>
<organism evidence="1 2">
    <name type="scientific">Streptomyces caelestis</name>
    <dbReference type="NCBI Taxonomy" id="36816"/>
    <lineage>
        <taxon>Bacteria</taxon>
        <taxon>Bacillati</taxon>
        <taxon>Actinomycetota</taxon>
        <taxon>Actinomycetes</taxon>
        <taxon>Kitasatosporales</taxon>
        <taxon>Streptomycetaceae</taxon>
        <taxon>Streptomyces</taxon>
    </lineage>
</organism>
<keyword evidence="2" id="KW-1185">Reference proteome</keyword>
<dbReference type="Proteomes" id="UP000590647">
    <property type="component" value="Unassembled WGS sequence"/>
</dbReference>
<dbReference type="EMBL" id="JACHNE010000001">
    <property type="protein sequence ID" value="MBB5799746.1"/>
    <property type="molecule type" value="Genomic_DNA"/>
</dbReference>
<proteinExistence type="predicted"/>
<accession>A0A7W9HD11</accession>
<gene>
    <name evidence="1" type="ORF">HDA41_007710</name>
</gene>
<evidence type="ECO:0000313" key="1">
    <source>
        <dbReference type="EMBL" id="MBB5799746.1"/>
    </source>
</evidence>
<evidence type="ECO:0000313" key="2">
    <source>
        <dbReference type="Proteomes" id="UP000590647"/>
    </source>
</evidence>
<dbReference type="AlphaFoldDB" id="A0A7W9HD11"/>
<sequence length="30" mass="3459">MRARLAWMKHITDDRGIDVLGSLTYDDTHA</sequence>
<name>A0A7W9HD11_9ACTN</name>